<dbReference type="Pfam" id="PF01546">
    <property type="entry name" value="Peptidase_M20"/>
    <property type="match status" value="1"/>
</dbReference>
<reference evidence="9" key="1">
    <citation type="submission" date="2022-06" db="EMBL/GenBank/DDBJ databases">
        <title>A novel DMS-producing enzyme.</title>
        <authorList>
            <person name="Zhang Y."/>
        </authorList>
    </citation>
    <scope>NUCLEOTIDE SEQUENCE</scope>
    <source>
        <strain evidence="9">RT37</strain>
    </source>
</reference>
<dbReference type="Pfam" id="PF07687">
    <property type="entry name" value="M20_dimer"/>
    <property type="match status" value="1"/>
</dbReference>
<dbReference type="PANTHER" id="PTHR43808">
    <property type="entry name" value="ACETYLORNITHINE DEACETYLASE"/>
    <property type="match status" value="1"/>
</dbReference>
<gene>
    <name evidence="9" type="ORF">NFG58_08775</name>
</gene>
<comment type="similarity">
    <text evidence="3">Belongs to the peptidase M20A family.</text>
</comment>
<evidence type="ECO:0000256" key="4">
    <source>
        <dbReference type="ARBA" id="ARBA00022723"/>
    </source>
</evidence>
<dbReference type="Gene3D" id="3.30.70.360">
    <property type="match status" value="1"/>
</dbReference>
<dbReference type="RefSeq" id="WP_348827997.1">
    <property type="nucleotide sequence ID" value="NZ_CP098827.1"/>
</dbReference>
<feature type="domain" description="Peptidase M20 dimerisation" evidence="8">
    <location>
        <begin position="209"/>
        <end position="316"/>
    </location>
</feature>
<dbReference type="InterPro" id="IPR010182">
    <property type="entry name" value="ArgE/DapE"/>
</dbReference>
<dbReference type="EC" id="3.4.-.-" evidence="9"/>
<evidence type="ECO:0000259" key="8">
    <source>
        <dbReference type="Pfam" id="PF07687"/>
    </source>
</evidence>
<keyword evidence="5 9" id="KW-0378">Hydrolase</keyword>
<dbReference type="SUPFAM" id="SSF55031">
    <property type="entry name" value="Bacterial exopeptidase dimerisation domain"/>
    <property type="match status" value="1"/>
</dbReference>
<evidence type="ECO:0000256" key="7">
    <source>
        <dbReference type="ARBA" id="ARBA00023285"/>
    </source>
</evidence>
<evidence type="ECO:0000256" key="3">
    <source>
        <dbReference type="ARBA" id="ARBA00006247"/>
    </source>
</evidence>
<proteinExistence type="inferred from homology"/>
<organism evidence="9">
    <name type="scientific">Halomonas sp. RT37</name>
    <dbReference type="NCBI Taxonomy" id="2950872"/>
    <lineage>
        <taxon>Bacteria</taxon>
        <taxon>Pseudomonadati</taxon>
        <taxon>Pseudomonadota</taxon>
        <taxon>Gammaproteobacteria</taxon>
        <taxon>Oceanospirillales</taxon>
        <taxon>Halomonadaceae</taxon>
        <taxon>Halomonas</taxon>
    </lineage>
</organism>
<dbReference type="AlphaFoldDB" id="A0AAU7KN26"/>
<dbReference type="NCBIfam" id="TIGR01910">
    <property type="entry name" value="DapE-ArgE"/>
    <property type="match status" value="1"/>
</dbReference>
<sequence>MTTPQLSTDALDANERRLLDACDDLMPETLALTSALVREYSVLGAEAGVLEVMESHLLDMGLPVERVPLPEKGADAEQAPVARGVDRHNLISVINGTSSRPHLIFNGHLDVVPAEPLSMWSRPPWEAWQEDGWLYGRGAGDMKAGIAAMVTAVAAMKRAGLEIDFPLTLQTVIEEECTGHGALACLARDGRGDFALIPEPFGATLTTAQIGTLWFKVSLDGVPAHVLDTAAGANAIEAIQSVVAPLKALEAELNAGREPPYDEIEHPFNLNIGKIEGGNWASSVPSRATLEGRIGFAPEVRVEDIMEKVRRCVEAASASLGPGISGLDVEFHGFRSEGHHVDTDSPGVALLADCHRALTGEELPSVALTCTTDLRALNRHGIAGTCYGPVAERIHGIDERVEIASIQHTLKAYALFLYRWGRWAEGQAASDTCPQ</sequence>
<comment type="cofactor">
    <cofactor evidence="2">
        <name>Zn(2+)</name>
        <dbReference type="ChEBI" id="CHEBI:29105"/>
    </cofactor>
</comment>
<name>A0AAU7KN26_9GAMM</name>
<protein>
    <submittedName>
        <fullName evidence="9">ArgE/DapE family deacylase</fullName>
        <ecNumber evidence="9">3.4.-.-</ecNumber>
    </submittedName>
</protein>
<dbReference type="SUPFAM" id="SSF53187">
    <property type="entry name" value="Zn-dependent exopeptidases"/>
    <property type="match status" value="1"/>
</dbReference>
<evidence type="ECO:0000313" key="9">
    <source>
        <dbReference type="EMBL" id="XBO72775.1"/>
    </source>
</evidence>
<keyword evidence="4" id="KW-0479">Metal-binding</keyword>
<dbReference type="InterPro" id="IPR011650">
    <property type="entry name" value="Peptidase_M20_dimer"/>
</dbReference>
<keyword evidence="6" id="KW-0862">Zinc</keyword>
<dbReference type="Gene3D" id="3.40.630.10">
    <property type="entry name" value="Zn peptidases"/>
    <property type="match status" value="1"/>
</dbReference>
<evidence type="ECO:0000256" key="6">
    <source>
        <dbReference type="ARBA" id="ARBA00022833"/>
    </source>
</evidence>
<evidence type="ECO:0000256" key="5">
    <source>
        <dbReference type="ARBA" id="ARBA00022801"/>
    </source>
</evidence>
<dbReference type="InterPro" id="IPR036264">
    <property type="entry name" value="Bact_exopeptidase_dim_dom"/>
</dbReference>
<dbReference type="GO" id="GO:0046872">
    <property type="term" value="F:metal ion binding"/>
    <property type="evidence" value="ECO:0007669"/>
    <property type="project" value="UniProtKB-KW"/>
</dbReference>
<dbReference type="GO" id="GO:0016787">
    <property type="term" value="F:hydrolase activity"/>
    <property type="evidence" value="ECO:0007669"/>
    <property type="project" value="UniProtKB-KW"/>
</dbReference>
<accession>A0AAU7KN26</accession>
<evidence type="ECO:0000256" key="2">
    <source>
        <dbReference type="ARBA" id="ARBA00001947"/>
    </source>
</evidence>
<dbReference type="EMBL" id="CP098827">
    <property type="protein sequence ID" value="XBO72775.1"/>
    <property type="molecule type" value="Genomic_DNA"/>
</dbReference>
<evidence type="ECO:0000256" key="1">
    <source>
        <dbReference type="ARBA" id="ARBA00001941"/>
    </source>
</evidence>
<dbReference type="InterPro" id="IPR050072">
    <property type="entry name" value="Peptidase_M20A"/>
</dbReference>
<dbReference type="NCBIfam" id="NF005306">
    <property type="entry name" value="PRK06837.1"/>
    <property type="match status" value="1"/>
</dbReference>
<dbReference type="InterPro" id="IPR002933">
    <property type="entry name" value="Peptidase_M20"/>
</dbReference>
<keyword evidence="7" id="KW-0170">Cobalt</keyword>
<dbReference type="PANTHER" id="PTHR43808:SF25">
    <property type="entry name" value="PEPTIDASE M20 DIMERISATION DOMAIN-CONTAINING PROTEIN"/>
    <property type="match status" value="1"/>
</dbReference>
<comment type="cofactor">
    <cofactor evidence="1">
        <name>Co(2+)</name>
        <dbReference type="ChEBI" id="CHEBI:48828"/>
    </cofactor>
</comment>